<keyword evidence="3 9" id="KW-0808">Transferase</keyword>
<dbReference type="InterPro" id="IPR036390">
    <property type="entry name" value="WH_DNA-bd_sf"/>
</dbReference>
<dbReference type="InterPro" id="IPR055194">
    <property type="entry name" value="UBR1-like_WH"/>
</dbReference>
<keyword evidence="7 9" id="KW-0862">Zinc</keyword>
<dbReference type="Gene3D" id="1.10.10.2670">
    <property type="entry name" value="E3 ubiquitin-protein ligase"/>
    <property type="match status" value="1"/>
</dbReference>
<evidence type="ECO:0000256" key="4">
    <source>
        <dbReference type="ARBA" id="ARBA00022723"/>
    </source>
</evidence>
<evidence type="ECO:0000256" key="8">
    <source>
        <dbReference type="ARBA" id="ARBA00046341"/>
    </source>
</evidence>
<comment type="pathway">
    <text evidence="2 9">Protein modification; protein ubiquitination.</text>
</comment>
<gene>
    <name evidence="11" type="ORF">CI109_103496</name>
</gene>
<dbReference type="SMART" id="SM00396">
    <property type="entry name" value="ZnF_UBR1"/>
    <property type="match status" value="1"/>
</dbReference>
<organism evidence="11 12">
    <name type="scientific">Kwoniella shandongensis</name>
    <dbReference type="NCBI Taxonomy" id="1734106"/>
    <lineage>
        <taxon>Eukaryota</taxon>
        <taxon>Fungi</taxon>
        <taxon>Dikarya</taxon>
        <taxon>Basidiomycota</taxon>
        <taxon>Agaricomycotina</taxon>
        <taxon>Tremellomycetes</taxon>
        <taxon>Tremellales</taxon>
        <taxon>Cryptococcaceae</taxon>
        <taxon>Kwoniella</taxon>
    </lineage>
</organism>
<dbReference type="Pfam" id="PF18995">
    <property type="entry name" value="PRT6_C"/>
    <property type="match status" value="1"/>
</dbReference>
<comment type="function">
    <text evidence="9">Ubiquitin ligase protein which is a component of the N-end rule pathway. Recognizes and binds to proteins bearing specific N-terminal residues that are destabilizing according to the N-end rule, leading to their ubiquitination and subsequent degradation.</text>
</comment>
<dbReference type="Gene3D" id="2.10.110.30">
    <property type="match status" value="1"/>
</dbReference>
<keyword evidence="4 9" id="KW-0479">Metal-binding</keyword>
<comment type="catalytic activity">
    <reaction evidence="1 9">
        <text>S-ubiquitinyl-[E2 ubiquitin-conjugating enzyme]-L-cysteine + [acceptor protein]-L-lysine = [E2 ubiquitin-conjugating enzyme]-L-cysteine + N(6)-ubiquitinyl-[acceptor protein]-L-lysine.</text>
        <dbReference type="EC" id="2.3.2.27"/>
    </reaction>
</comment>
<dbReference type="PANTHER" id="PTHR21497:SF24">
    <property type="entry name" value="E3 UBIQUITIN-PROTEIN LIGASE UBR1"/>
    <property type="match status" value="1"/>
</dbReference>
<dbReference type="Proteomes" id="UP000322225">
    <property type="component" value="Chromosome 6"/>
</dbReference>
<dbReference type="GeneID" id="43589898"/>
<dbReference type="GO" id="GO:0071596">
    <property type="term" value="P:ubiquitin-dependent protein catabolic process via the N-end rule pathway"/>
    <property type="evidence" value="ECO:0007669"/>
    <property type="project" value="UniProtKB-UniRule"/>
</dbReference>
<dbReference type="Pfam" id="PF02207">
    <property type="entry name" value="zf-UBR"/>
    <property type="match status" value="1"/>
</dbReference>
<accession>A0A5M6BW21</accession>
<comment type="similarity">
    <text evidence="8 9">Belongs to the E3 ubiquitin-protein ligase UBR1-like family.</text>
</comment>
<keyword evidence="6 9" id="KW-0833">Ubl conjugation pathway</keyword>
<dbReference type="OrthoDB" id="26387at2759"/>
<dbReference type="GO" id="GO:0061630">
    <property type="term" value="F:ubiquitin protein ligase activity"/>
    <property type="evidence" value="ECO:0007669"/>
    <property type="project" value="UniProtKB-UniRule"/>
</dbReference>
<dbReference type="GO" id="GO:0016567">
    <property type="term" value="P:protein ubiquitination"/>
    <property type="evidence" value="ECO:0007669"/>
    <property type="project" value="UniProtKB-UniRule"/>
</dbReference>
<evidence type="ECO:0000256" key="3">
    <source>
        <dbReference type="ARBA" id="ARBA00022679"/>
    </source>
</evidence>
<dbReference type="EMBL" id="CP144056">
    <property type="protein sequence ID" value="WWD19038.1"/>
    <property type="molecule type" value="Genomic_DNA"/>
</dbReference>
<dbReference type="InterPro" id="IPR039164">
    <property type="entry name" value="UBR1-like"/>
</dbReference>
<dbReference type="RefSeq" id="XP_031859994.1">
    <property type="nucleotide sequence ID" value="XM_032005747.1"/>
</dbReference>
<keyword evidence="12" id="KW-1185">Reference proteome</keyword>
<dbReference type="EC" id="2.3.2.27" evidence="9"/>
<protein>
    <recommendedName>
        <fullName evidence="9">E3 ubiquitin-protein ligase</fullName>
        <ecNumber evidence="9">2.3.2.27</ecNumber>
    </recommendedName>
</protein>
<dbReference type="GO" id="GO:0005737">
    <property type="term" value="C:cytoplasm"/>
    <property type="evidence" value="ECO:0007669"/>
    <property type="project" value="TreeGrafter"/>
</dbReference>
<evidence type="ECO:0000256" key="2">
    <source>
        <dbReference type="ARBA" id="ARBA00004906"/>
    </source>
</evidence>
<dbReference type="PANTHER" id="PTHR21497">
    <property type="entry name" value="UBIQUITIN LIGASE E3 ALPHA-RELATED"/>
    <property type="match status" value="1"/>
</dbReference>
<dbReference type="SUPFAM" id="SSF46785">
    <property type="entry name" value="Winged helix' DNA-binding domain"/>
    <property type="match status" value="1"/>
</dbReference>
<dbReference type="PROSITE" id="PS51157">
    <property type="entry name" value="ZF_UBR"/>
    <property type="match status" value="1"/>
</dbReference>
<feature type="compositionally biased region" description="Low complexity" evidence="10">
    <location>
        <begin position="1"/>
        <end position="48"/>
    </location>
</feature>
<dbReference type="KEGG" id="ksn:43589898"/>
<reference evidence="11" key="1">
    <citation type="submission" date="2017-08" db="EMBL/GenBank/DDBJ databases">
        <authorList>
            <person name="Cuomo C."/>
            <person name="Billmyre B."/>
            <person name="Heitman J."/>
        </authorList>
    </citation>
    <scope>NUCLEOTIDE SEQUENCE</scope>
    <source>
        <strain evidence="11">CBS 12478</strain>
    </source>
</reference>
<dbReference type="InterPro" id="IPR003126">
    <property type="entry name" value="Znf_UBR"/>
</dbReference>
<dbReference type="InterPro" id="IPR044046">
    <property type="entry name" value="E3_ligase_UBR-like_C"/>
</dbReference>
<reference evidence="11" key="2">
    <citation type="submission" date="2024-01" db="EMBL/GenBank/DDBJ databases">
        <title>Comparative genomics of Cryptococcus and Kwoniella reveals pathogenesis evolution and contrasting modes of karyotype evolution via chromosome fusion or intercentromeric recombination.</title>
        <authorList>
            <person name="Coelho M.A."/>
            <person name="David-Palma M."/>
            <person name="Shea T."/>
            <person name="Bowers K."/>
            <person name="McGinley-Smith S."/>
            <person name="Mohammad A.W."/>
            <person name="Gnirke A."/>
            <person name="Yurkov A.M."/>
            <person name="Nowrousian M."/>
            <person name="Sun S."/>
            <person name="Cuomo C.A."/>
            <person name="Heitman J."/>
        </authorList>
    </citation>
    <scope>NUCLEOTIDE SEQUENCE</scope>
    <source>
        <strain evidence="11">CBS 12478</strain>
    </source>
</reference>
<dbReference type="GO" id="GO:0000151">
    <property type="term" value="C:ubiquitin ligase complex"/>
    <property type="evidence" value="ECO:0007669"/>
    <property type="project" value="TreeGrafter"/>
</dbReference>
<evidence type="ECO:0000256" key="9">
    <source>
        <dbReference type="RuleBase" id="RU366018"/>
    </source>
</evidence>
<evidence type="ECO:0000256" key="5">
    <source>
        <dbReference type="ARBA" id="ARBA00022771"/>
    </source>
</evidence>
<sequence>MPMPDRFLPSSLNPFSSSSSSRPSTSTNNPSQPTASSSSSTSTFLRPSETPEPHRVLSDLIAYSHLQRGARFTQNTKSAVVRQLFQTLWQKPEWTELFLPQQLADEDRRIDDEDSRLAAEVLPRADSLGSWLVDDEVGSSGIKAWSLSEAQKRVEESRRIAGKEPWRKARQGQICGKVFQRFERTFTCKTCAKLSSVVLCADCFKSSDHEGHEVLFGQSYAFSASCDCGDPSAWHSGPHLGCSHHPPLPEGESKPPPLPSKYDVPDPLLMAIHKTIVIVLEFIIQTMQHALLPSEYGTLPKTQEEMMTTDIPTGDAKEKRGKGPWGVVMWQDEKHVLKEMTRQVRDALGIDWTVAEQWVREVDEVGRKTIVVSTNPIIAFHTANMIQQIDAPVSLRLASDTFREEIVGVLISWLYDMCQCSIGGDDTVFKRLLAKALYEPRIRGGGMGPGTPLAPDLKELEWGKLMGGHDVRRMDWLLQLDSRLWKKAKWEMRQIYCSVLLFDIEVRKDLACRLAMNYPRLIEHYLFQDRELDTNIIFSSAYLIFTNGAVTAYATTKAQLYNTVIHVAHAWYTGQVIKNEGNDRLVMPPNQFDPNDTSSKGRLDLDVPAFRGKKGLAILGHLRSMFRHKEVRKLIVRQPQLFNRAVAFINMFVGIQPQKREMGEHIEYEVDWLKAFIILGDLAKMCREFGESFRYATPDQLLASMSVVSNRILCDMMLMSNTLDKERFVRPVEHDVDNVLVHGSQFTLIKQSVSRIEAFSFHHYMTLLFAEMTKATRTVLPFENGLIKGLNFKQIIERFVFRAADPDDGERMKLMIIEYPMQKHVILSQIRADMWKKNGSAMRLQYHHYREMGVRETTLDQEFFMLQLGLCIIDPFKFVVALIDRFGLAPWFRGNVNDSGLWSHHGTEPKQRITLLEDFMLLMIHLVSYPAIIDGWERDKITRSHIVHLLAVQPMSYSEIYKKLPERSQETSVTPILREVADFREATETAPGRYTLKEENYDEVDPYWHYYTRNEQRGAMDKLLERAKKDNTSSTEPIILPRPLRLPPAGQPFSNIGDFLHTHVVADLVHWTVGHCMHIANPDEWTATVALTLPADYKDAPQIPTWDNLLEYSLHLATIALAVAPEEFSKASVELKDQEGSHSTFQNLWLMQTNPAFKTFKARVDHILDKIVSHLPPHYTTDYRAHKEAESLLSISSPARPDPKAAAAARQKAIMAAFTKQQQSFVAMMEEDVEDEDESMEEEGEEVLESHGQCIVCQEEVTAKAPGGMMALLQPSRALREVVHDRDWLEESLLAPTSLDRSTRYNRHSLDPDNPEPLTTEGYPSANLKFGVHMSACSHFMHETCMGNYFDATKVRHTQQVQRHHPENAVRLEYMCPLCKSLGNVLIPVEPSATPRKPPLIIKKDGEKPPTLSIMIRRVSSEGLLRVADSQRIWDHHVETGEVIPWFSDCIFSVHSLDQVHRKANMRSTSRMADRMRGLVRPLSEQSQKIRGRKTHMYLPDDMVGYTVAMAEITQRGLGGGISTNKTEVLTVAEQINEMSMKLIKKLIGLLQLELDLYFGPSFDRTALRVGIFARFLPDWYRSSTLPSPLLLRQPLGMVIEAAAIAPDLLQAVIVMAYYAELTRVILGLSFFVKKCLASGKAPSVRTTPPEDPTRADAMSIFSGFKPIMQSILRNTGPASDSDSIMALLSDDELLSKLIYSHTLPFLRRCAIIYYAVSGTYPVVEPSAVASFTPATSEYTRLLTILGIPNPKETLTDSSATITPVVARWVTQWAMQGRLIPTLEYPGTYELVRLPRKWEDIVLAYADKKCGKCKTRPTYPAVCMFCGAMVCLGGDCCSEGEQGECNLHMRECGAVVGMFVDIRRWVILYLYAGSGSFGHMPYLDVHGELDVSMRRFHRQYVHVGRLDELRRATWLMHTIPHLTARKLELTTDGGGWGCL</sequence>
<dbReference type="CDD" id="cd16482">
    <property type="entry name" value="RING-H2_UBR1-like"/>
    <property type="match status" value="1"/>
</dbReference>
<proteinExistence type="inferred from homology"/>
<dbReference type="CDD" id="cd19670">
    <property type="entry name" value="UBR-box_UBR1_2_3"/>
    <property type="match status" value="1"/>
</dbReference>
<evidence type="ECO:0000256" key="7">
    <source>
        <dbReference type="ARBA" id="ARBA00022833"/>
    </source>
</evidence>
<keyword evidence="5 9" id="KW-0863">Zinc-finger</keyword>
<evidence type="ECO:0000313" key="11">
    <source>
        <dbReference type="EMBL" id="WWD19038.1"/>
    </source>
</evidence>
<feature type="region of interest" description="Disordered" evidence="10">
    <location>
        <begin position="1"/>
        <end position="51"/>
    </location>
</feature>
<dbReference type="Pfam" id="PF22960">
    <property type="entry name" value="WHD_UBR1"/>
    <property type="match status" value="1"/>
</dbReference>
<evidence type="ECO:0000313" key="12">
    <source>
        <dbReference type="Proteomes" id="UP000322225"/>
    </source>
</evidence>
<evidence type="ECO:0000256" key="1">
    <source>
        <dbReference type="ARBA" id="ARBA00000900"/>
    </source>
</evidence>
<dbReference type="FunFam" id="2.10.110.30:FF:000002">
    <property type="entry name" value="Putative e3 ubiquitin-protein ligase ubr3"/>
    <property type="match status" value="1"/>
</dbReference>
<name>A0A5M6BW21_9TREE</name>
<evidence type="ECO:0000256" key="6">
    <source>
        <dbReference type="ARBA" id="ARBA00022786"/>
    </source>
</evidence>
<dbReference type="InterPro" id="IPR042065">
    <property type="entry name" value="E3_ELL-like"/>
</dbReference>
<dbReference type="GO" id="GO:0008270">
    <property type="term" value="F:zinc ion binding"/>
    <property type="evidence" value="ECO:0007669"/>
    <property type="project" value="UniProtKB-UniRule"/>
</dbReference>
<evidence type="ECO:0000256" key="10">
    <source>
        <dbReference type="SAM" id="MobiDB-lite"/>
    </source>
</evidence>